<comment type="cofactor">
    <cofactor evidence="1">
        <name>Fe cation</name>
        <dbReference type="ChEBI" id="CHEBI:24875"/>
    </cofactor>
</comment>
<dbReference type="GO" id="GO:0046872">
    <property type="term" value="F:metal ion binding"/>
    <property type="evidence" value="ECO:0007669"/>
    <property type="project" value="InterPro"/>
</dbReference>
<evidence type="ECO:0000313" key="6">
    <source>
        <dbReference type="Proteomes" id="UP000599523"/>
    </source>
</evidence>
<dbReference type="SUPFAM" id="SSF56796">
    <property type="entry name" value="Dehydroquinate synthase-like"/>
    <property type="match status" value="1"/>
</dbReference>
<feature type="non-terminal residue" evidence="5">
    <location>
        <position position="262"/>
    </location>
</feature>
<keyword evidence="3" id="KW-0560">Oxidoreductase</keyword>
<protein>
    <submittedName>
        <fullName evidence="5">Iron-containing alcohol dehydrogenase</fullName>
    </submittedName>
</protein>
<proteinExistence type="inferred from homology"/>
<dbReference type="Gene3D" id="3.40.50.1970">
    <property type="match status" value="1"/>
</dbReference>
<evidence type="ECO:0000256" key="1">
    <source>
        <dbReference type="ARBA" id="ARBA00001962"/>
    </source>
</evidence>
<accession>A0A972F9Z6</accession>
<dbReference type="PANTHER" id="PTHR11496:SF83">
    <property type="entry name" value="HYDROXYACID-OXOACID TRANSHYDROGENASE, MITOCHONDRIAL"/>
    <property type="match status" value="1"/>
</dbReference>
<feature type="domain" description="Alcohol dehydrogenase iron-type/glycerol dehydrogenase GldA" evidence="4">
    <location>
        <begin position="23"/>
        <end position="194"/>
    </location>
</feature>
<organism evidence="5 6">
    <name type="scientific">Azoarcus taiwanensis</name>
    <dbReference type="NCBI Taxonomy" id="666964"/>
    <lineage>
        <taxon>Bacteria</taxon>
        <taxon>Pseudomonadati</taxon>
        <taxon>Pseudomonadota</taxon>
        <taxon>Betaproteobacteria</taxon>
        <taxon>Rhodocyclales</taxon>
        <taxon>Zoogloeaceae</taxon>
        <taxon>Azoarcus</taxon>
    </lineage>
</organism>
<comment type="similarity">
    <text evidence="2">Belongs to the iron-containing alcohol dehydrogenase family.</text>
</comment>
<dbReference type="InterPro" id="IPR039697">
    <property type="entry name" value="Alcohol_dehydrogenase_Fe"/>
</dbReference>
<name>A0A972F9Z6_9RHOO</name>
<evidence type="ECO:0000256" key="3">
    <source>
        <dbReference type="ARBA" id="ARBA00023002"/>
    </source>
</evidence>
<dbReference type="FunFam" id="3.40.50.1970:FF:000003">
    <property type="entry name" value="Alcohol dehydrogenase, iron-containing"/>
    <property type="match status" value="1"/>
</dbReference>
<dbReference type="Proteomes" id="UP000599523">
    <property type="component" value="Unassembled WGS sequence"/>
</dbReference>
<dbReference type="Pfam" id="PF00465">
    <property type="entry name" value="Fe-ADH"/>
    <property type="match status" value="1"/>
</dbReference>
<dbReference type="Gene3D" id="1.20.1090.10">
    <property type="entry name" value="Dehydroquinate synthase-like - alpha domain"/>
    <property type="match status" value="1"/>
</dbReference>
<reference evidence="5" key="1">
    <citation type="submission" date="2019-12" db="EMBL/GenBank/DDBJ databases">
        <title>Comparative genomics gives insights into the taxonomy of the Azoarcus-Aromatoleum group and reveals separate origins of nif in the plant-associated Azoarcus and non-plant-associated Aromatoleum sub-groups.</title>
        <authorList>
            <person name="Lafos M."/>
            <person name="Maluk M."/>
            <person name="Batista M."/>
            <person name="Junghare M."/>
            <person name="Carmona M."/>
            <person name="Faoro H."/>
            <person name="Cruz L.M."/>
            <person name="Battistoni F."/>
            <person name="De Souza E."/>
            <person name="Pedrosa F."/>
            <person name="Chen W.-M."/>
            <person name="Poole P.S."/>
            <person name="Dixon R.A."/>
            <person name="James E.K."/>
        </authorList>
    </citation>
    <scope>NUCLEOTIDE SEQUENCE</scope>
    <source>
        <strain evidence="5">NSC3</strain>
    </source>
</reference>
<dbReference type="InterPro" id="IPR018211">
    <property type="entry name" value="ADH_Fe_CS"/>
</dbReference>
<dbReference type="AlphaFoldDB" id="A0A972F9Z6"/>
<evidence type="ECO:0000313" key="5">
    <source>
        <dbReference type="EMBL" id="NMG05098.1"/>
    </source>
</evidence>
<keyword evidence="6" id="KW-1185">Reference proteome</keyword>
<comment type="caution">
    <text evidence="5">The sequence shown here is derived from an EMBL/GenBank/DDBJ whole genome shotgun (WGS) entry which is preliminary data.</text>
</comment>
<dbReference type="PROSITE" id="PS00913">
    <property type="entry name" value="ADH_IRON_1"/>
    <property type="match status" value="1"/>
</dbReference>
<evidence type="ECO:0000259" key="4">
    <source>
        <dbReference type="Pfam" id="PF00465"/>
    </source>
</evidence>
<dbReference type="InterPro" id="IPR001670">
    <property type="entry name" value="ADH_Fe/GldA"/>
</dbReference>
<evidence type="ECO:0000256" key="2">
    <source>
        <dbReference type="ARBA" id="ARBA00007358"/>
    </source>
</evidence>
<dbReference type="PANTHER" id="PTHR11496">
    <property type="entry name" value="ALCOHOL DEHYDROGENASE"/>
    <property type="match status" value="1"/>
</dbReference>
<dbReference type="EMBL" id="WTVM01000207">
    <property type="protein sequence ID" value="NMG05098.1"/>
    <property type="molecule type" value="Genomic_DNA"/>
</dbReference>
<gene>
    <name evidence="5" type="ORF">GPA21_19345</name>
</gene>
<dbReference type="GO" id="GO:0004022">
    <property type="term" value="F:alcohol dehydrogenase (NAD+) activity"/>
    <property type="evidence" value="ECO:0007669"/>
    <property type="project" value="TreeGrafter"/>
</dbReference>
<sequence>MACCHHYALAEGGDAVFSVDISAITFGPGCLAEAGDHARERGLKRVALFTDKRLAALAHVDIVRTSLRAAGIDVVVYDDVLVEPTDASFMDAARFAVEGRFDGYVSVGGGSVIDTAKAANLYATHPAELAAYVNAPLGEGRAVPGPLKPHIACPTTSGTGAECTGIAIFDWVERGVKTGIVSRLLRPTLALIDPTTTYTLPRSVVAASGFDVLSHALESYTALPHTCRAKAERPSLRPMSQGANPWSDFGCERALQLTGRYL</sequence>
<dbReference type="RefSeq" id="WP_168989712.1">
    <property type="nucleotide sequence ID" value="NZ_CAWPHM010000119.1"/>
</dbReference>